<reference evidence="1 2" key="1">
    <citation type="submission" date="2019-07" db="EMBL/GenBank/DDBJ databases">
        <title>Draft genome sequence of Haloferax volcanii SS0101, isolated from salt farm in Samut Sakhon, Thailand.</title>
        <authorList>
            <person name="Wanthongcharoen S."/>
            <person name="Yamprayoonswat W."/>
            <person name="Ruangsuj P."/>
            <person name="Thongpramul N."/>
            <person name="Jumpathong W."/>
            <person name="Sittihan S."/>
            <person name="Kanjanavas P."/>
            <person name="Yasawong M."/>
        </authorList>
    </citation>
    <scope>NUCLEOTIDE SEQUENCE [LARGE SCALE GENOMIC DNA]</scope>
    <source>
        <strain evidence="1 2">SS0101</strain>
    </source>
</reference>
<evidence type="ECO:0000313" key="1">
    <source>
        <dbReference type="EMBL" id="TVT93967.1"/>
    </source>
</evidence>
<name>A0A558G880_HALVO</name>
<feature type="non-terminal residue" evidence="1">
    <location>
        <position position="14"/>
    </location>
</feature>
<proteinExistence type="predicted"/>
<evidence type="ECO:0000313" key="2">
    <source>
        <dbReference type="Proteomes" id="UP000320212"/>
    </source>
</evidence>
<organism evidence="1 2">
    <name type="scientific">Haloferax volcanii</name>
    <name type="common">Halobacterium volcanii</name>
    <dbReference type="NCBI Taxonomy" id="2246"/>
    <lineage>
        <taxon>Archaea</taxon>
        <taxon>Methanobacteriati</taxon>
        <taxon>Methanobacteriota</taxon>
        <taxon>Stenosarchaea group</taxon>
        <taxon>Halobacteria</taxon>
        <taxon>Halobacteriales</taxon>
        <taxon>Haloferacaceae</taxon>
        <taxon>Haloferax</taxon>
    </lineage>
</organism>
<accession>A0A558G880</accession>
<protein>
    <submittedName>
        <fullName evidence="1">Uncharacterized protein</fullName>
    </submittedName>
</protein>
<dbReference type="Proteomes" id="UP000320212">
    <property type="component" value="Unassembled WGS sequence"/>
</dbReference>
<sequence>MHNGEINTIRGNVN</sequence>
<dbReference type="EMBL" id="VMTR01000124">
    <property type="protein sequence ID" value="TVT93967.1"/>
    <property type="molecule type" value="Genomic_DNA"/>
</dbReference>
<comment type="caution">
    <text evidence="1">The sequence shown here is derived from an EMBL/GenBank/DDBJ whole genome shotgun (WGS) entry which is preliminary data.</text>
</comment>
<gene>
    <name evidence="1" type="ORF">FQA18_14530</name>
</gene>